<dbReference type="PANTHER" id="PTHR10068">
    <property type="entry name" value="BONE MARROW PROTEOGLYCAN"/>
    <property type="match status" value="1"/>
</dbReference>
<feature type="region of interest" description="Disordered" evidence="1">
    <location>
        <begin position="35"/>
        <end position="69"/>
    </location>
</feature>
<evidence type="ECO:0000259" key="3">
    <source>
        <dbReference type="Pfam" id="PF00188"/>
    </source>
</evidence>
<feature type="compositionally biased region" description="Basic and acidic residues" evidence="1">
    <location>
        <begin position="50"/>
        <end position="65"/>
    </location>
</feature>
<feature type="compositionally biased region" description="Basic and acidic residues" evidence="1">
    <location>
        <begin position="215"/>
        <end position="224"/>
    </location>
</feature>
<dbReference type="AlphaFoldDB" id="A0A239VLP3"/>
<sequence length="433" mass="44954">MQKKLSKRASRMIAATAACGLASSLVVGGTAFAVDGKHDQSSHKPAATSGDKKAGDKDKKAKTPEKANLVNPIPFALSSEEFKELFDDVINDRTSGADRVRSFVNKFTGGAIKDGFYRNCPWIDFQDRNPNQPGDKGYGDDPTNPNPTHPGDKTPGMPGTPGGDKTPGMPGTPGGDKTPGMPGTPGGDKTPGMPGTPGGDKTPGMPGTPGGDKTPGGDHGKKPGDGTGVGNIGGDKPSRPGQPGQPGDPSHPGKPGQPGQPGKPGDPSQPGKPGQPGQPGKPGDPSHPGKPGQPGQPGKPGDPSQPGKPGEGSKDAQLDQIERAIFDKINQTRQQAGVAPLKWDQRLANDSRAWSKHQADLNTMVHDKSSFYYNNYGEILAAGPDPAKTAVNQWINSQPHYLPMVFKGHTIGGVGVYKHPTWGYMVTARMGAK</sequence>
<evidence type="ECO:0000256" key="1">
    <source>
        <dbReference type="SAM" id="MobiDB-lite"/>
    </source>
</evidence>
<dbReference type="PANTHER" id="PTHR10068:SF14">
    <property type="entry name" value="CELL WALL ADHESIN EAP1"/>
    <property type="match status" value="1"/>
</dbReference>
<reference evidence="4 5" key="1">
    <citation type="submission" date="2017-06" db="EMBL/GenBank/DDBJ databases">
        <authorList>
            <consortium name="Pathogen Informatics"/>
        </authorList>
    </citation>
    <scope>NUCLEOTIDE SEQUENCE [LARGE SCALE GENOMIC DNA]</scope>
    <source>
        <strain evidence="4 5">NCTC13039</strain>
    </source>
</reference>
<dbReference type="Gene3D" id="3.40.33.10">
    <property type="entry name" value="CAP"/>
    <property type="match status" value="1"/>
</dbReference>
<feature type="compositionally biased region" description="Low complexity" evidence="1">
    <location>
        <begin position="263"/>
        <end position="272"/>
    </location>
</feature>
<keyword evidence="5" id="KW-1185">Reference proteome</keyword>
<proteinExistence type="predicted"/>
<dbReference type="RefSeq" id="WP_095068512.1">
    <property type="nucleotide sequence ID" value="NZ_LT906453.1"/>
</dbReference>
<feature type="chain" id="PRO_5013394520" evidence="2">
    <location>
        <begin position="34"/>
        <end position="433"/>
    </location>
</feature>
<dbReference type="STRING" id="1121387.GCA_000429885_00001"/>
<dbReference type="Proteomes" id="UP000242637">
    <property type="component" value="Chromosome 1"/>
</dbReference>
<dbReference type="Pfam" id="PF00188">
    <property type="entry name" value="CAP"/>
    <property type="match status" value="1"/>
</dbReference>
<accession>A0A239VLP3</accession>
<dbReference type="InterPro" id="IPR014044">
    <property type="entry name" value="CAP_dom"/>
</dbReference>
<dbReference type="EMBL" id="LT906453">
    <property type="protein sequence ID" value="SNV22719.1"/>
    <property type="molecule type" value="Genomic_DNA"/>
</dbReference>
<evidence type="ECO:0000313" key="4">
    <source>
        <dbReference type="EMBL" id="SNV22719.1"/>
    </source>
</evidence>
<dbReference type="GeneID" id="63459834"/>
<evidence type="ECO:0000313" key="5">
    <source>
        <dbReference type="Proteomes" id="UP000242637"/>
    </source>
</evidence>
<protein>
    <submittedName>
        <fullName evidence="4">Uncharacterized protein, YkwD family</fullName>
    </submittedName>
</protein>
<gene>
    <name evidence="4" type="ORF">SAMEA4475696_01632</name>
</gene>
<dbReference type="InterPro" id="IPR035940">
    <property type="entry name" value="CAP_sf"/>
</dbReference>
<dbReference type="InterPro" id="IPR008160">
    <property type="entry name" value="Collagen"/>
</dbReference>
<dbReference type="SUPFAM" id="SSF55797">
    <property type="entry name" value="PR-1-like"/>
    <property type="match status" value="1"/>
</dbReference>
<keyword evidence="2" id="KW-0732">Signal</keyword>
<dbReference type="CDD" id="cd05379">
    <property type="entry name" value="CAP_bacterial"/>
    <property type="match status" value="1"/>
</dbReference>
<name>A0A239VLP3_9MICO</name>
<feature type="signal peptide" evidence="2">
    <location>
        <begin position="1"/>
        <end position="33"/>
    </location>
</feature>
<evidence type="ECO:0000256" key="2">
    <source>
        <dbReference type="SAM" id="SignalP"/>
    </source>
</evidence>
<dbReference type="KEGG" id="dco:SAMEA4475696_1632"/>
<organism evidence="4 5">
    <name type="scientific">Dermatophilus congolensis</name>
    <dbReference type="NCBI Taxonomy" id="1863"/>
    <lineage>
        <taxon>Bacteria</taxon>
        <taxon>Bacillati</taxon>
        <taxon>Actinomycetota</taxon>
        <taxon>Actinomycetes</taxon>
        <taxon>Micrococcales</taxon>
        <taxon>Dermatophilaceae</taxon>
        <taxon>Dermatophilus</taxon>
    </lineage>
</organism>
<dbReference type="OrthoDB" id="4428104at2"/>
<feature type="compositionally biased region" description="Low complexity" evidence="1">
    <location>
        <begin position="299"/>
        <end position="308"/>
    </location>
</feature>
<feature type="compositionally biased region" description="Low complexity" evidence="1">
    <location>
        <begin position="153"/>
        <end position="205"/>
    </location>
</feature>
<feature type="domain" description="SCP" evidence="3">
    <location>
        <begin position="327"/>
        <end position="425"/>
    </location>
</feature>
<feature type="region of interest" description="Disordered" evidence="1">
    <location>
        <begin position="123"/>
        <end position="315"/>
    </location>
</feature>
<dbReference type="Pfam" id="PF01391">
    <property type="entry name" value="Collagen"/>
    <property type="match status" value="1"/>
</dbReference>